<evidence type="ECO:0000313" key="6">
    <source>
        <dbReference type="EMBL" id="MDY0882842.1"/>
    </source>
</evidence>
<keyword evidence="3" id="KW-0804">Transcription</keyword>
<organism evidence="6 7">
    <name type="scientific">Dongia soli</name>
    <dbReference type="NCBI Taxonomy" id="600628"/>
    <lineage>
        <taxon>Bacteria</taxon>
        <taxon>Pseudomonadati</taxon>
        <taxon>Pseudomonadota</taxon>
        <taxon>Alphaproteobacteria</taxon>
        <taxon>Rhodospirillales</taxon>
        <taxon>Dongiaceae</taxon>
        <taxon>Dongia</taxon>
    </lineage>
</organism>
<dbReference type="SUPFAM" id="SSF48498">
    <property type="entry name" value="Tetracyclin repressor-like, C-terminal domain"/>
    <property type="match status" value="1"/>
</dbReference>
<protein>
    <submittedName>
        <fullName evidence="6">TetR/AcrR family transcriptional regulator</fullName>
    </submittedName>
</protein>
<evidence type="ECO:0000256" key="4">
    <source>
        <dbReference type="PROSITE-ProRule" id="PRU00335"/>
    </source>
</evidence>
<dbReference type="PANTHER" id="PTHR47506:SF1">
    <property type="entry name" value="HTH-TYPE TRANSCRIPTIONAL REGULATOR YJDC"/>
    <property type="match status" value="1"/>
</dbReference>
<dbReference type="InterPro" id="IPR009057">
    <property type="entry name" value="Homeodomain-like_sf"/>
</dbReference>
<dbReference type="Proteomes" id="UP001279642">
    <property type="component" value="Unassembled WGS sequence"/>
</dbReference>
<evidence type="ECO:0000256" key="1">
    <source>
        <dbReference type="ARBA" id="ARBA00023015"/>
    </source>
</evidence>
<dbReference type="InterPro" id="IPR001647">
    <property type="entry name" value="HTH_TetR"/>
</dbReference>
<keyword evidence="1" id="KW-0805">Transcription regulation</keyword>
<accession>A0ABU5E988</accession>
<dbReference type="InterPro" id="IPR036271">
    <property type="entry name" value="Tet_transcr_reg_TetR-rel_C_sf"/>
</dbReference>
<dbReference type="PROSITE" id="PS50977">
    <property type="entry name" value="HTH_TETR_2"/>
    <property type="match status" value="1"/>
</dbReference>
<feature type="domain" description="HTH tetR-type" evidence="5">
    <location>
        <begin position="6"/>
        <end position="66"/>
    </location>
</feature>
<dbReference type="Gene3D" id="1.10.357.10">
    <property type="entry name" value="Tetracycline Repressor, domain 2"/>
    <property type="match status" value="1"/>
</dbReference>
<gene>
    <name evidence="6" type="ORF">SMD27_08305</name>
</gene>
<dbReference type="SUPFAM" id="SSF46689">
    <property type="entry name" value="Homeodomain-like"/>
    <property type="match status" value="1"/>
</dbReference>
<dbReference type="InterPro" id="IPR011075">
    <property type="entry name" value="TetR_C"/>
</dbReference>
<comment type="caution">
    <text evidence="6">The sequence shown here is derived from an EMBL/GenBank/DDBJ whole genome shotgun (WGS) entry which is preliminary data.</text>
</comment>
<dbReference type="PANTHER" id="PTHR47506">
    <property type="entry name" value="TRANSCRIPTIONAL REGULATORY PROTEIN"/>
    <property type="match status" value="1"/>
</dbReference>
<name>A0ABU5E988_9PROT</name>
<dbReference type="Gene3D" id="1.10.10.60">
    <property type="entry name" value="Homeodomain-like"/>
    <property type="match status" value="1"/>
</dbReference>
<keyword evidence="7" id="KW-1185">Reference proteome</keyword>
<evidence type="ECO:0000313" key="7">
    <source>
        <dbReference type="Proteomes" id="UP001279642"/>
    </source>
</evidence>
<keyword evidence="2 4" id="KW-0238">DNA-binding</keyword>
<dbReference type="PRINTS" id="PR00455">
    <property type="entry name" value="HTHTETR"/>
</dbReference>
<reference evidence="6 7" key="1">
    <citation type="journal article" date="2016" name="Antonie Van Leeuwenhoek">
        <title>Dongia soli sp. nov., isolated from soil from Dokdo, Korea.</title>
        <authorList>
            <person name="Kim D.U."/>
            <person name="Lee H."/>
            <person name="Kim H."/>
            <person name="Kim S.G."/>
            <person name="Ka J.O."/>
        </authorList>
    </citation>
    <scope>NUCLEOTIDE SEQUENCE [LARGE SCALE GENOMIC DNA]</scope>
    <source>
        <strain evidence="6 7">D78</strain>
    </source>
</reference>
<proteinExistence type="predicted"/>
<dbReference type="Pfam" id="PF16925">
    <property type="entry name" value="TetR_C_13"/>
    <property type="match status" value="1"/>
</dbReference>
<sequence>MARPREFDEDEVLDAALRVFWEKGYESAALSDLLGATGLTKSSLYKAFGSKEGLFWRVVERYQRDFLDFRHEALAEPTPRRIAARLLEGVTELHSGRRNPAGCLELNTALSGSTEAEPIRQRLVRGRELFRQRLRDRFEETSATAPLPPGMTSDDAASFIMSLIQGLAAQAKGGVPRETARRVVRAALLSWPES</sequence>
<evidence type="ECO:0000256" key="3">
    <source>
        <dbReference type="ARBA" id="ARBA00023163"/>
    </source>
</evidence>
<evidence type="ECO:0000259" key="5">
    <source>
        <dbReference type="PROSITE" id="PS50977"/>
    </source>
</evidence>
<dbReference type="RefSeq" id="WP_320507901.1">
    <property type="nucleotide sequence ID" value="NZ_JAXCLW010000002.1"/>
</dbReference>
<evidence type="ECO:0000256" key="2">
    <source>
        <dbReference type="ARBA" id="ARBA00023125"/>
    </source>
</evidence>
<dbReference type="EMBL" id="JAXCLW010000002">
    <property type="protein sequence ID" value="MDY0882842.1"/>
    <property type="molecule type" value="Genomic_DNA"/>
</dbReference>
<dbReference type="Pfam" id="PF00440">
    <property type="entry name" value="TetR_N"/>
    <property type="match status" value="1"/>
</dbReference>
<feature type="DNA-binding region" description="H-T-H motif" evidence="4">
    <location>
        <begin position="29"/>
        <end position="48"/>
    </location>
</feature>